<dbReference type="InterPro" id="IPR027417">
    <property type="entry name" value="P-loop_NTPase"/>
</dbReference>
<organism evidence="2 3">
    <name type="scientific">Adonisia turfae CCMR0082</name>
    <dbReference type="NCBI Taxonomy" id="2304604"/>
    <lineage>
        <taxon>Bacteria</taxon>
        <taxon>Bacillati</taxon>
        <taxon>Cyanobacteriota</taxon>
        <taxon>Adonisia</taxon>
        <taxon>Adonisia turfae</taxon>
    </lineage>
</organism>
<sequence length="448" mass="50527">MSLQPIIDNMPQKASEADVETRLLPHFIRALGFAEDESVPSFDTGAGWVDHATRRNTGDKKFVDSRQGPYLYIEVKGRHRNLTEGHPHYFAAFDQLKGYFEGDNSESVQWGILINSLHAQLFRKHGKTIYPATPCLDCSGIDEIVKTFRERIESPARALTVAIYNNKGGVGKTTTTVNLAAALTLLKKRVLIIDFDPNQQDLGDALNLPPSRGQMMDALTKKADIHDSIIPYEYEFPRAKRKASFDIMLADKSMASDEEFTQDRVHQKLRLNALLGALQPLRQNEYDYIFIDVPPNWQVFSQRALFAADTVLLPAGHDNLHSLQNAGAAITELLPQVQAKRQKLLGDYGPIALPVFLNGLPSKISKSHAQLMHQAIGKVIDKGGASGFDLRPYFYPKWTADRQSLYMRHIRHMAHIASGDFRHVPAAFVFRAVFEQYSNFAKDYFLWD</sequence>
<dbReference type="InterPro" id="IPR025669">
    <property type="entry name" value="AAA_dom"/>
</dbReference>
<evidence type="ECO:0000313" key="2">
    <source>
        <dbReference type="EMBL" id="NEZ61187.1"/>
    </source>
</evidence>
<dbReference type="InterPro" id="IPR050678">
    <property type="entry name" value="DNA_Partitioning_ATPase"/>
</dbReference>
<dbReference type="Gene3D" id="3.40.50.300">
    <property type="entry name" value="P-loop containing nucleotide triphosphate hydrolases"/>
    <property type="match status" value="1"/>
</dbReference>
<dbReference type="SUPFAM" id="SSF52540">
    <property type="entry name" value="P-loop containing nucleoside triphosphate hydrolases"/>
    <property type="match status" value="1"/>
</dbReference>
<dbReference type="PANTHER" id="PTHR13696">
    <property type="entry name" value="P-LOOP CONTAINING NUCLEOSIDE TRIPHOSPHATE HYDROLASE"/>
    <property type="match status" value="1"/>
</dbReference>
<evidence type="ECO:0000259" key="1">
    <source>
        <dbReference type="Pfam" id="PF13614"/>
    </source>
</evidence>
<protein>
    <submittedName>
        <fullName evidence="2">ParA family protein</fullName>
    </submittedName>
</protein>
<dbReference type="AlphaFoldDB" id="A0A6M0RY98"/>
<feature type="domain" description="AAA" evidence="1">
    <location>
        <begin position="160"/>
        <end position="324"/>
    </location>
</feature>
<dbReference type="CDD" id="cd02042">
    <property type="entry name" value="ParAB_family"/>
    <property type="match status" value="1"/>
</dbReference>
<comment type="caution">
    <text evidence="2">The sequence shown here is derived from an EMBL/GenBank/DDBJ whole genome shotgun (WGS) entry which is preliminary data.</text>
</comment>
<dbReference type="PANTHER" id="PTHR13696:SF52">
    <property type="entry name" value="PARA FAMILY PROTEIN CT_582"/>
    <property type="match status" value="1"/>
</dbReference>
<dbReference type="Proteomes" id="UP000473574">
    <property type="component" value="Unassembled WGS sequence"/>
</dbReference>
<reference evidence="2 3" key="1">
    <citation type="journal article" date="2020" name="Microb. Ecol.">
        <title>Ecogenomics of the Marine Benthic Filamentous Cyanobacterium Adonisia.</title>
        <authorList>
            <person name="Walter J.M."/>
            <person name="Coutinho F.H."/>
            <person name="Leomil L."/>
            <person name="Hargreaves P.I."/>
            <person name="Campeao M.E."/>
            <person name="Vieira V.V."/>
            <person name="Silva B.S."/>
            <person name="Fistarol G.O."/>
            <person name="Salomon P.S."/>
            <person name="Sawabe T."/>
            <person name="Mino S."/>
            <person name="Hosokawa M."/>
            <person name="Miyashita H."/>
            <person name="Maruyama F."/>
            <person name="van Verk M.C."/>
            <person name="Dutilh B.E."/>
            <person name="Thompson C.C."/>
            <person name="Thompson F.L."/>
        </authorList>
    </citation>
    <scope>NUCLEOTIDE SEQUENCE [LARGE SCALE GENOMIC DNA]</scope>
    <source>
        <strain evidence="2 3">CCMR0082</strain>
    </source>
</reference>
<accession>A0A6M0RY98</accession>
<gene>
    <name evidence="2" type="ORF">D0962_00070</name>
</gene>
<proteinExistence type="predicted"/>
<dbReference type="EMBL" id="QZCE01000001">
    <property type="protein sequence ID" value="NEZ61187.1"/>
    <property type="molecule type" value="Genomic_DNA"/>
</dbReference>
<name>A0A6M0RY98_9CYAN</name>
<dbReference type="RefSeq" id="WP_006514122.1">
    <property type="nucleotide sequence ID" value="NZ_QZCE01000001.1"/>
</dbReference>
<evidence type="ECO:0000313" key="3">
    <source>
        <dbReference type="Proteomes" id="UP000473574"/>
    </source>
</evidence>
<dbReference type="Pfam" id="PF13614">
    <property type="entry name" value="AAA_31"/>
    <property type="match status" value="1"/>
</dbReference>